<name>B9D125_CAMRE</name>
<keyword evidence="2" id="KW-1185">Reference proteome</keyword>
<organism evidence="1 2">
    <name type="scientific">Campylobacter rectus RM3267</name>
    <dbReference type="NCBI Taxonomy" id="553218"/>
    <lineage>
        <taxon>Bacteria</taxon>
        <taxon>Pseudomonadati</taxon>
        <taxon>Campylobacterota</taxon>
        <taxon>Epsilonproteobacteria</taxon>
        <taxon>Campylobacterales</taxon>
        <taxon>Campylobacteraceae</taxon>
        <taxon>Campylobacter</taxon>
    </lineage>
</organism>
<evidence type="ECO:0000313" key="2">
    <source>
        <dbReference type="Proteomes" id="UP000003082"/>
    </source>
</evidence>
<sequence length="44" mass="5332">MTLSATAGKSRRTRRILTIYKGFWRTKTRLMNFWGRILGARRRF</sequence>
<gene>
    <name evidence="1" type="ORF">CAMRE0001_2835</name>
</gene>
<dbReference type="AlphaFoldDB" id="B9D125"/>
<comment type="caution">
    <text evidence="1">The sequence shown here is derived from an EMBL/GenBank/DDBJ whole genome shotgun (WGS) entry which is preliminary data.</text>
</comment>
<protein>
    <submittedName>
        <fullName evidence="1">Uncharacterized protein</fullName>
    </submittedName>
</protein>
<proteinExistence type="predicted"/>
<reference evidence="1 2" key="1">
    <citation type="submission" date="2008-08" db="EMBL/GenBank/DDBJ databases">
        <authorList>
            <person name="Madupu R."/>
            <person name="Durkin A.S."/>
            <person name="Torralba M."/>
            <person name="Methe B."/>
            <person name="Sutton G.G."/>
            <person name="Strausberg R.L."/>
            <person name="Nelson K.E."/>
        </authorList>
    </citation>
    <scope>NUCLEOTIDE SEQUENCE [LARGE SCALE GENOMIC DNA]</scope>
    <source>
        <strain evidence="1 2">RM3267</strain>
    </source>
</reference>
<evidence type="ECO:0000313" key="1">
    <source>
        <dbReference type="EMBL" id="EEF14377.1"/>
    </source>
</evidence>
<dbReference type="Proteomes" id="UP000003082">
    <property type="component" value="Unassembled WGS sequence"/>
</dbReference>
<dbReference type="EMBL" id="ACFU01000007">
    <property type="protein sequence ID" value="EEF14377.1"/>
    <property type="molecule type" value="Genomic_DNA"/>
</dbReference>
<accession>B9D125</accession>